<sequence length="49" mass="5640">MVYLPIITAIISGLLVWALGRWNANKDERKQEKKRLSRLQYAGIKALGR</sequence>
<proteinExistence type="predicted"/>
<keyword evidence="3" id="KW-1185">Reference proteome</keyword>
<organism evidence="2 3">
    <name type="scientific">Mucilaginibacter polytrichastri</name>
    <dbReference type="NCBI Taxonomy" id="1302689"/>
    <lineage>
        <taxon>Bacteria</taxon>
        <taxon>Pseudomonadati</taxon>
        <taxon>Bacteroidota</taxon>
        <taxon>Sphingobacteriia</taxon>
        <taxon>Sphingobacteriales</taxon>
        <taxon>Sphingobacteriaceae</taxon>
        <taxon>Mucilaginibacter</taxon>
    </lineage>
</organism>
<dbReference type="EMBL" id="MPPL01000001">
    <property type="protein sequence ID" value="OKS84811.1"/>
    <property type="molecule type" value="Genomic_DNA"/>
</dbReference>
<keyword evidence="1" id="KW-1133">Transmembrane helix</keyword>
<evidence type="ECO:0000313" key="3">
    <source>
        <dbReference type="Proteomes" id="UP000186720"/>
    </source>
</evidence>
<evidence type="ECO:0000313" key="2">
    <source>
        <dbReference type="EMBL" id="OKS84811.1"/>
    </source>
</evidence>
<comment type="caution">
    <text evidence="2">The sequence shown here is derived from an EMBL/GenBank/DDBJ whole genome shotgun (WGS) entry which is preliminary data.</text>
</comment>
<accession>A0A1Q5ZSR1</accession>
<dbReference type="AlphaFoldDB" id="A0A1Q5ZSR1"/>
<protein>
    <submittedName>
        <fullName evidence="2">Uncharacterized protein</fullName>
    </submittedName>
</protein>
<feature type="transmembrane region" description="Helical" evidence="1">
    <location>
        <begin position="6"/>
        <end position="24"/>
    </location>
</feature>
<evidence type="ECO:0000256" key="1">
    <source>
        <dbReference type="SAM" id="Phobius"/>
    </source>
</evidence>
<gene>
    <name evidence="2" type="ORF">RG47T_0246</name>
</gene>
<dbReference type="RefSeq" id="WP_171972454.1">
    <property type="nucleotide sequence ID" value="NZ_FPAM01000001.1"/>
</dbReference>
<reference evidence="2 3" key="1">
    <citation type="submission" date="2016-11" db="EMBL/GenBank/DDBJ databases">
        <title>Whole Genome Sequencing of Mucilaginibacter polytrichastri RG4-7(T) isolated from the moss sample.</title>
        <authorList>
            <person name="Li Y."/>
        </authorList>
    </citation>
    <scope>NUCLEOTIDE SEQUENCE [LARGE SCALE GENOMIC DNA]</scope>
    <source>
        <strain evidence="2 3">RG4-7</strain>
    </source>
</reference>
<dbReference type="Proteomes" id="UP000186720">
    <property type="component" value="Unassembled WGS sequence"/>
</dbReference>
<name>A0A1Q5ZSR1_9SPHI</name>
<keyword evidence="1" id="KW-0812">Transmembrane</keyword>
<keyword evidence="1" id="KW-0472">Membrane</keyword>
<dbReference type="STRING" id="1302689.RG47T_0246"/>